<protein>
    <submittedName>
        <fullName evidence="2">Fimbrial assembly protein PilN</fullName>
    </submittedName>
</protein>
<reference evidence="2 3" key="1">
    <citation type="journal article" date="2013" name="Genome Announc.">
        <title>Draft Genome Sequence of the Hydrogen- and Ethanol-Producing Bacterium Clostridium intestinale Strain URNW.</title>
        <authorList>
            <person name="Lal S."/>
            <person name="Ramachandran U."/>
            <person name="Zhang X."/>
            <person name="Sparling R."/>
            <person name="Levin D.B."/>
        </authorList>
    </citation>
    <scope>NUCLEOTIDE SEQUENCE [LARGE SCALE GENOMIC DNA]</scope>
    <source>
        <strain evidence="2 3">URNW</strain>
    </source>
</reference>
<keyword evidence="1" id="KW-0472">Membrane</keyword>
<organism evidence="2 3">
    <name type="scientific">Clostridium intestinale URNW</name>
    <dbReference type="NCBI Taxonomy" id="1294142"/>
    <lineage>
        <taxon>Bacteria</taxon>
        <taxon>Bacillati</taxon>
        <taxon>Bacillota</taxon>
        <taxon>Clostridia</taxon>
        <taxon>Eubacteriales</taxon>
        <taxon>Clostridiaceae</taxon>
        <taxon>Clostridium</taxon>
    </lineage>
</organism>
<dbReference type="RefSeq" id="WP_021800355.1">
    <property type="nucleotide sequence ID" value="NZ_KI273145.1"/>
</dbReference>
<name>U2NA64_9CLOT</name>
<dbReference type="Pfam" id="PF05137">
    <property type="entry name" value="PilN"/>
    <property type="match status" value="1"/>
</dbReference>
<evidence type="ECO:0000313" key="3">
    <source>
        <dbReference type="Proteomes" id="UP000016721"/>
    </source>
</evidence>
<dbReference type="EMBL" id="APJA01000004">
    <property type="protein sequence ID" value="ERK32407.1"/>
    <property type="molecule type" value="Genomic_DNA"/>
</dbReference>
<accession>U2NA64</accession>
<evidence type="ECO:0000313" key="2">
    <source>
        <dbReference type="EMBL" id="ERK32407.1"/>
    </source>
</evidence>
<keyword evidence="3" id="KW-1185">Reference proteome</keyword>
<dbReference type="PATRIC" id="fig|1294142.3.peg.267"/>
<dbReference type="OrthoDB" id="1707667at2"/>
<dbReference type="STRING" id="1294142.CINTURNW_0268"/>
<sequence length="190" mass="21259">MRDFNFFAPYQGKNKEQKDKKIYIYIVSGVLVAFIFGTLIWNTASIIITKSQIKKYNEQINAADVQEKIKIAEELNTKSTVLNKYDTAISSINFSMAKNDVVTSELLEKINSTIPKDVSFSSTSIDSGSITFKATSKTRQAIGEIQYNIKQLNNIEDVQISSISGDESDSSGYTFDLKCTLKDSDSNEDK</sequence>
<dbReference type="HOGENOM" id="CLU_101301_0_0_9"/>
<feature type="transmembrane region" description="Helical" evidence="1">
    <location>
        <begin position="22"/>
        <end position="41"/>
    </location>
</feature>
<dbReference type="Proteomes" id="UP000016721">
    <property type="component" value="Unassembled WGS sequence"/>
</dbReference>
<gene>
    <name evidence="2" type="ORF">CINTURNW_0268</name>
</gene>
<keyword evidence="1" id="KW-1133">Transmembrane helix</keyword>
<evidence type="ECO:0000256" key="1">
    <source>
        <dbReference type="SAM" id="Phobius"/>
    </source>
</evidence>
<dbReference type="AlphaFoldDB" id="U2NA64"/>
<proteinExistence type="predicted"/>
<dbReference type="InterPro" id="IPR007813">
    <property type="entry name" value="PilN"/>
</dbReference>
<comment type="caution">
    <text evidence="2">The sequence shown here is derived from an EMBL/GenBank/DDBJ whole genome shotgun (WGS) entry which is preliminary data.</text>
</comment>
<keyword evidence="1" id="KW-0812">Transmembrane</keyword>
<dbReference type="eggNOG" id="COG3166">
    <property type="taxonomic scope" value="Bacteria"/>
</dbReference>